<comment type="subcellular location">
    <subcellularLocation>
        <location evidence="7">Membrane</location>
        <topology evidence="7">Single-pass membrane protein</topology>
    </subcellularLocation>
</comment>
<dbReference type="FunFam" id="3.40.50.2000:FF:000021">
    <property type="entry name" value="UDP-glucuronosyltransferase"/>
    <property type="match status" value="1"/>
</dbReference>
<evidence type="ECO:0000313" key="8">
    <source>
        <dbReference type="EMBL" id="EPB66281.1"/>
    </source>
</evidence>
<sequence>MNAIVSLEEYLLFNKRVAEALADAGHDVTIALIVPQSDLDNSDIKIKSAHVVNAPINLTRKAMEERMEEYVFRESDSKMFGRFSLQISMILDTCRATVENKELLPWLKREKFDLAFAHMFDVCTVGLVHAAKIPSWIWLNSGSVIDYVANLVGIPLIPSYVPLEFKASHFRLIADPETELFRTHVSPDFPNLMELAAKCPLVMANTNELYEAARPTLAKVVNIGGIDMLPPNVHLFKWLPQSDLLRHPKTKVFITHGGFNSIQEAIHSGVPVISIPLVGDQPKNAALAEHHGFGVTLSKGEISVESVSQALEEIITNTKYRDAVKRLSKMMDHKPVSPTHLLVKWAEFAAEFQTLENLEPAGNKLNFFQYHSLDIRPTPPLAFWMNSNSSTLRSPDL</sequence>
<comment type="catalytic activity">
    <reaction evidence="5 7">
        <text>glucuronate acceptor + UDP-alpha-D-glucuronate = acceptor beta-D-glucuronoside + UDP + H(+)</text>
        <dbReference type="Rhea" id="RHEA:21032"/>
        <dbReference type="ChEBI" id="CHEBI:15378"/>
        <dbReference type="ChEBI" id="CHEBI:58052"/>
        <dbReference type="ChEBI" id="CHEBI:58223"/>
        <dbReference type="ChEBI" id="CHEBI:132367"/>
        <dbReference type="ChEBI" id="CHEBI:132368"/>
        <dbReference type="EC" id="2.4.1.17"/>
    </reaction>
</comment>
<proteinExistence type="inferred from homology"/>
<dbReference type="CDD" id="cd03784">
    <property type="entry name" value="GT1_Gtf-like"/>
    <property type="match status" value="1"/>
</dbReference>
<dbReference type="InterPro" id="IPR050271">
    <property type="entry name" value="UDP-glycosyltransferase"/>
</dbReference>
<evidence type="ECO:0000256" key="3">
    <source>
        <dbReference type="ARBA" id="ARBA00022679"/>
    </source>
</evidence>
<evidence type="ECO:0000256" key="6">
    <source>
        <dbReference type="RuleBase" id="RU003718"/>
    </source>
</evidence>
<keyword evidence="3 6" id="KW-0808">Transferase</keyword>
<dbReference type="GO" id="GO:0015020">
    <property type="term" value="F:glucuronosyltransferase activity"/>
    <property type="evidence" value="ECO:0007669"/>
    <property type="project" value="UniProtKB-EC"/>
</dbReference>
<accession>A0A0D6L9E5</accession>
<protein>
    <recommendedName>
        <fullName evidence="7">UDP-glucuronosyltransferase</fullName>
        <ecNumber evidence="7">2.4.1.17</ecNumber>
    </recommendedName>
</protein>
<organism evidence="8 9">
    <name type="scientific">Ancylostoma ceylanicum</name>
    <dbReference type="NCBI Taxonomy" id="53326"/>
    <lineage>
        <taxon>Eukaryota</taxon>
        <taxon>Metazoa</taxon>
        <taxon>Ecdysozoa</taxon>
        <taxon>Nematoda</taxon>
        <taxon>Chromadorea</taxon>
        <taxon>Rhabditida</taxon>
        <taxon>Rhabditina</taxon>
        <taxon>Rhabditomorpha</taxon>
        <taxon>Strongyloidea</taxon>
        <taxon>Ancylostomatidae</taxon>
        <taxon>Ancylostomatinae</taxon>
        <taxon>Ancylostoma</taxon>
    </lineage>
</organism>
<keyword evidence="4" id="KW-0732">Signal</keyword>
<dbReference type="PANTHER" id="PTHR48043:SF145">
    <property type="entry name" value="FI06409P-RELATED"/>
    <property type="match status" value="1"/>
</dbReference>
<dbReference type="EMBL" id="KE126284">
    <property type="protein sequence ID" value="EPB66281.1"/>
    <property type="molecule type" value="Genomic_DNA"/>
</dbReference>
<dbReference type="AlphaFoldDB" id="A0A0D6L9E5"/>
<dbReference type="GO" id="GO:0016020">
    <property type="term" value="C:membrane"/>
    <property type="evidence" value="ECO:0007669"/>
    <property type="project" value="UniProtKB-SubCell"/>
</dbReference>
<keyword evidence="2 6" id="KW-0328">Glycosyltransferase</keyword>
<dbReference type="InterPro" id="IPR035595">
    <property type="entry name" value="UDP_glycos_trans_CS"/>
</dbReference>
<keyword evidence="9" id="KW-1185">Reference proteome</keyword>
<dbReference type="Gene3D" id="3.40.50.2000">
    <property type="entry name" value="Glycogen Phosphorylase B"/>
    <property type="match status" value="1"/>
</dbReference>
<evidence type="ECO:0000256" key="5">
    <source>
        <dbReference type="ARBA" id="ARBA00047475"/>
    </source>
</evidence>
<evidence type="ECO:0000256" key="2">
    <source>
        <dbReference type="ARBA" id="ARBA00022676"/>
    </source>
</evidence>
<evidence type="ECO:0000313" key="9">
    <source>
        <dbReference type="Proteomes" id="UP000054495"/>
    </source>
</evidence>
<dbReference type="EC" id="2.4.1.17" evidence="7"/>
<dbReference type="Proteomes" id="UP000054495">
    <property type="component" value="Unassembled WGS sequence"/>
</dbReference>
<dbReference type="PROSITE" id="PS00375">
    <property type="entry name" value="UDPGT"/>
    <property type="match status" value="1"/>
</dbReference>
<dbReference type="PANTHER" id="PTHR48043">
    <property type="entry name" value="EG:EG0003.4 PROTEIN-RELATED"/>
    <property type="match status" value="1"/>
</dbReference>
<dbReference type="SUPFAM" id="SSF53756">
    <property type="entry name" value="UDP-Glycosyltransferase/glycogen phosphorylase"/>
    <property type="match status" value="1"/>
</dbReference>
<evidence type="ECO:0000256" key="4">
    <source>
        <dbReference type="ARBA" id="ARBA00022729"/>
    </source>
</evidence>
<evidence type="ECO:0000256" key="7">
    <source>
        <dbReference type="RuleBase" id="RU362059"/>
    </source>
</evidence>
<dbReference type="InterPro" id="IPR002213">
    <property type="entry name" value="UDP_glucos_trans"/>
</dbReference>
<reference evidence="8 9" key="1">
    <citation type="submission" date="2013-05" db="EMBL/GenBank/DDBJ databases">
        <title>Draft genome of the parasitic nematode Anyclostoma ceylanicum.</title>
        <authorList>
            <person name="Mitreva M."/>
        </authorList>
    </citation>
    <scope>NUCLEOTIDE SEQUENCE [LARGE SCALE GENOMIC DNA]</scope>
</reference>
<name>A0A0D6L9E5_9BILA</name>
<comment type="similarity">
    <text evidence="1 6">Belongs to the UDP-glycosyltransferase family.</text>
</comment>
<gene>
    <name evidence="8" type="ORF">ANCCEY_14628</name>
</gene>
<evidence type="ECO:0000256" key="1">
    <source>
        <dbReference type="ARBA" id="ARBA00009995"/>
    </source>
</evidence>
<dbReference type="Pfam" id="PF00201">
    <property type="entry name" value="UDPGT"/>
    <property type="match status" value="2"/>
</dbReference>